<evidence type="ECO:0000313" key="4">
    <source>
        <dbReference type="EMBL" id="OGY61926.1"/>
    </source>
</evidence>
<comment type="caution">
    <text evidence="4">The sequence shown here is derived from an EMBL/GenBank/DDBJ whole genome shotgun (WGS) entry which is preliminary data.</text>
</comment>
<dbReference type="PANTHER" id="PTHR20982:SF3">
    <property type="entry name" value="MITOCHONDRIAL RIBOSOME RECYCLING FACTOR PSEUDO 1"/>
    <property type="match status" value="1"/>
</dbReference>
<dbReference type="GO" id="GO:0006412">
    <property type="term" value="P:translation"/>
    <property type="evidence" value="ECO:0007669"/>
    <property type="project" value="UniProtKB-KW"/>
</dbReference>
<feature type="domain" description="Ribosome recycling factor" evidence="3">
    <location>
        <begin position="19"/>
        <end position="176"/>
    </location>
</feature>
<reference evidence="4 5" key="1">
    <citation type="journal article" date="2016" name="Nat. Commun.">
        <title>Thousands of microbial genomes shed light on interconnected biogeochemical processes in an aquifer system.</title>
        <authorList>
            <person name="Anantharaman K."/>
            <person name="Brown C.T."/>
            <person name="Hug L.A."/>
            <person name="Sharon I."/>
            <person name="Castelle C.J."/>
            <person name="Probst A.J."/>
            <person name="Thomas B.C."/>
            <person name="Singh A."/>
            <person name="Wilkins M.J."/>
            <person name="Karaoz U."/>
            <person name="Brodie E.L."/>
            <person name="Williams K.H."/>
            <person name="Hubbard S.S."/>
            <person name="Banfield J.F."/>
        </authorList>
    </citation>
    <scope>NUCLEOTIDE SEQUENCE [LARGE SCALE GENOMIC DNA]</scope>
</reference>
<comment type="similarity">
    <text evidence="1">Belongs to the RRF family.</text>
</comment>
<dbReference type="Pfam" id="PF01765">
    <property type="entry name" value="RRF"/>
    <property type="match status" value="1"/>
</dbReference>
<evidence type="ECO:0000256" key="2">
    <source>
        <dbReference type="ARBA" id="ARBA00022917"/>
    </source>
</evidence>
<dbReference type="PANTHER" id="PTHR20982">
    <property type="entry name" value="RIBOSOME RECYCLING FACTOR"/>
    <property type="match status" value="1"/>
</dbReference>
<dbReference type="Gene3D" id="1.10.132.20">
    <property type="entry name" value="Ribosome-recycling factor"/>
    <property type="match status" value="1"/>
</dbReference>
<dbReference type="AlphaFoldDB" id="A0A1G1ZCU7"/>
<name>A0A1G1ZCU7_9BACT</name>
<dbReference type="InterPro" id="IPR036191">
    <property type="entry name" value="RRF_sf"/>
</dbReference>
<evidence type="ECO:0000256" key="1">
    <source>
        <dbReference type="ARBA" id="ARBA00005912"/>
    </source>
</evidence>
<accession>A0A1G1ZCU7</accession>
<proteinExistence type="inferred from homology"/>
<dbReference type="GO" id="GO:0043023">
    <property type="term" value="F:ribosomal large subunit binding"/>
    <property type="evidence" value="ECO:0007669"/>
    <property type="project" value="TreeGrafter"/>
</dbReference>
<dbReference type="Gene3D" id="3.30.1360.40">
    <property type="match status" value="1"/>
</dbReference>
<dbReference type="InterPro" id="IPR002661">
    <property type="entry name" value="Ribosome_recyc_fac"/>
</dbReference>
<dbReference type="Proteomes" id="UP000176571">
    <property type="component" value="Unassembled WGS sequence"/>
</dbReference>
<keyword evidence="2" id="KW-0648">Protein biosynthesis</keyword>
<dbReference type="STRING" id="1797693.A3F99_01130"/>
<dbReference type="EMBL" id="MHJB01000002">
    <property type="protein sequence ID" value="OGY61926.1"/>
    <property type="molecule type" value="Genomic_DNA"/>
</dbReference>
<protein>
    <recommendedName>
        <fullName evidence="3">Ribosome recycling factor domain-containing protein</fullName>
    </recommendedName>
</protein>
<evidence type="ECO:0000259" key="3">
    <source>
        <dbReference type="Pfam" id="PF01765"/>
    </source>
</evidence>
<gene>
    <name evidence="4" type="ORF">A3F99_01130</name>
</gene>
<dbReference type="InterPro" id="IPR023584">
    <property type="entry name" value="Ribosome_recyc_fac_dom"/>
</dbReference>
<evidence type="ECO:0000313" key="5">
    <source>
        <dbReference type="Proteomes" id="UP000176571"/>
    </source>
</evidence>
<dbReference type="SUPFAM" id="SSF55194">
    <property type="entry name" value="Ribosome recycling factor, RRF"/>
    <property type="match status" value="1"/>
</dbReference>
<sequence length="178" mass="20787">MDYLKDFQIKLDALFNSIKEELGVLRTNRPTPKLVENISVNYLDQNMQIRQLGSITVELPRDLVISLWDKGAMPHVIKALEDANLGMGVSSYETSVRVKLPELTNERKEEIIKIIKSTTEETRIKMRIQRDEVNKRTNEEIDKDRKFKQKEELQKKVDKFNSSLDELVSNKIKEILNQ</sequence>
<organism evidence="4 5">
    <name type="scientific">Candidatus Colwellbacteria bacterium RIFCSPLOWO2_12_FULL_43_11</name>
    <dbReference type="NCBI Taxonomy" id="1797693"/>
    <lineage>
        <taxon>Bacteria</taxon>
        <taxon>Candidatus Colwelliibacteriota</taxon>
    </lineage>
</organism>